<dbReference type="EMBL" id="LUGG01000002">
    <property type="protein sequence ID" value="OBZ77791.1"/>
    <property type="molecule type" value="Genomic_DNA"/>
</dbReference>
<accession>A0A1C7MLQ3</accession>
<evidence type="ECO:0000313" key="3">
    <source>
        <dbReference type="Proteomes" id="UP000092993"/>
    </source>
</evidence>
<feature type="compositionally biased region" description="Basic residues" evidence="1">
    <location>
        <begin position="268"/>
        <end position="285"/>
    </location>
</feature>
<gene>
    <name evidence="2" type="ORF">A0H81_02014</name>
</gene>
<evidence type="ECO:0000256" key="1">
    <source>
        <dbReference type="SAM" id="MobiDB-lite"/>
    </source>
</evidence>
<sequence>MCCLRGFPWSFRCEVVLSIGRQALCDISERVLHPNATPPSSQSPFQYADGRWAWHDWTIHPQRYDPARPHRPFVYEQDGTDIDSAFVTMEDTVSFRTHNYQNHRGHPSPLFLESLLGMYRSSVELACLAELSASSSIIRDTSEIRDALSDFEICDSTLEKHRKRVALIQQYILDYRSFAWHGFLCQSFNNGLIPRALQLQSCRGCWLDFADSAMAKFLVFLGIPCWIIVNSMPPLQSGSEVKLQELDSRFSIDPFDEKEHHPNLPAKANRRRRRKEQRQRRKGARRSSSEDEDSGWEVEPQYQFADWTRPWAVVVAERQVAEARVAQETVERE</sequence>
<name>A0A1C7MLQ3_GRIFR</name>
<keyword evidence="3" id="KW-1185">Reference proteome</keyword>
<dbReference type="AlphaFoldDB" id="A0A1C7MLQ3"/>
<dbReference type="Proteomes" id="UP000092993">
    <property type="component" value="Unassembled WGS sequence"/>
</dbReference>
<comment type="caution">
    <text evidence="2">The sequence shown here is derived from an EMBL/GenBank/DDBJ whole genome shotgun (WGS) entry which is preliminary data.</text>
</comment>
<evidence type="ECO:0000313" key="2">
    <source>
        <dbReference type="EMBL" id="OBZ77791.1"/>
    </source>
</evidence>
<proteinExistence type="predicted"/>
<organism evidence="2 3">
    <name type="scientific">Grifola frondosa</name>
    <name type="common">Maitake</name>
    <name type="synonym">Polyporus frondosus</name>
    <dbReference type="NCBI Taxonomy" id="5627"/>
    <lineage>
        <taxon>Eukaryota</taxon>
        <taxon>Fungi</taxon>
        <taxon>Dikarya</taxon>
        <taxon>Basidiomycota</taxon>
        <taxon>Agaricomycotina</taxon>
        <taxon>Agaricomycetes</taxon>
        <taxon>Polyporales</taxon>
        <taxon>Grifolaceae</taxon>
        <taxon>Grifola</taxon>
    </lineage>
</organism>
<protein>
    <submittedName>
        <fullName evidence="2">Uncharacterized protein</fullName>
    </submittedName>
</protein>
<feature type="region of interest" description="Disordered" evidence="1">
    <location>
        <begin position="254"/>
        <end position="298"/>
    </location>
</feature>
<reference evidence="2 3" key="1">
    <citation type="submission" date="2016-03" db="EMBL/GenBank/DDBJ databases">
        <title>Whole genome sequencing of Grifola frondosa 9006-11.</title>
        <authorList>
            <person name="Min B."/>
            <person name="Park H."/>
            <person name="Kim J.-G."/>
            <person name="Cho H."/>
            <person name="Oh Y.-L."/>
            <person name="Kong W.-S."/>
            <person name="Choi I.-G."/>
        </authorList>
    </citation>
    <scope>NUCLEOTIDE SEQUENCE [LARGE SCALE GENOMIC DNA]</scope>
    <source>
        <strain evidence="2 3">9006-11</strain>
    </source>
</reference>